<dbReference type="RefSeq" id="WP_033022976.1">
    <property type="nucleotide sequence ID" value="NZ_AP022557.1"/>
</dbReference>
<dbReference type="GO" id="GO:0005886">
    <property type="term" value="C:plasma membrane"/>
    <property type="evidence" value="ECO:0007669"/>
    <property type="project" value="TreeGrafter"/>
</dbReference>
<dbReference type="GO" id="GO:0009306">
    <property type="term" value="P:protein secretion"/>
    <property type="evidence" value="ECO:0007669"/>
    <property type="project" value="InterPro"/>
</dbReference>
<keyword evidence="1" id="KW-0966">Cell projection</keyword>
<reference evidence="2" key="1">
    <citation type="journal article" date="2020" name="Microbiol. Resour. Announc.">
        <title>Complete Genome Sequence of Geobacillus sp. Strain E55-1, Isolated from Mine Geyser in Japan.</title>
        <authorList>
            <person name="Miyazaki K."/>
            <person name="Hase E."/>
            <person name="Tokito N."/>
        </authorList>
    </citation>
    <scope>NUCLEOTIDE SEQUENCE [LARGE SCALE GENOMIC DNA]</scope>
    <source>
        <strain evidence="2">E55-1</strain>
    </source>
</reference>
<name>A0A679FL86_9BACL</name>
<dbReference type="InterPro" id="IPR029025">
    <property type="entry name" value="T3SS_substrate_exporter_C"/>
</dbReference>
<keyword evidence="1" id="KW-0282">Flagellum</keyword>
<dbReference type="Proteomes" id="UP000501421">
    <property type="component" value="Chromosome"/>
</dbReference>
<dbReference type="AlphaFoldDB" id="A0A679FL86"/>
<dbReference type="EMBL" id="AP022557">
    <property type="protein sequence ID" value="BBW96703.1"/>
    <property type="molecule type" value="Genomic_DNA"/>
</dbReference>
<dbReference type="SUPFAM" id="SSF160544">
    <property type="entry name" value="EscU C-terminal domain-like"/>
    <property type="match status" value="1"/>
</dbReference>
<protein>
    <submittedName>
        <fullName evidence="1">Flagellar biosynthetic protein FlhB</fullName>
    </submittedName>
</protein>
<dbReference type="PANTHER" id="PTHR30531">
    <property type="entry name" value="FLAGELLAR BIOSYNTHETIC PROTEIN FLHB"/>
    <property type="match status" value="1"/>
</dbReference>
<evidence type="ECO:0000313" key="1">
    <source>
        <dbReference type="EMBL" id="BBW96703.1"/>
    </source>
</evidence>
<dbReference type="PANTHER" id="PTHR30531:SF12">
    <property type="entry name" value="FLAGELLAR BIOSYNTHETIC PROTEIN FLHB"/>
    <property type="match status" value="1"/>
</dbReference>
<keyword evidence="2" id="KW-1185">Reference proteome</keyword>
<dbReference type="Pfam" id="PF01312">
    <property type="entry name" value="Bac_export_2"/>
    <property type="match status" value="1"/>
</dbReference>
<dbReference type="Gene3D" id="3.40.1690.10">
    <property type="entry name" value="secretion proteins EscU"/>
    <property type="match status" value="1"/>
</dbReference>
<accession>A0A679FL86</accession>
<organism evidence="1 2">
    <name type="scientific">Geobacillus subterraneus</name>
    <dbReference type="NCBI Taxonomy" id="129338"/>
    <lineage>
        <taxon>Bacteria</taxon>
        <taxon>Bacillati</taxon>
        <taxon>Bacillota</taxon>
        <taxon>Bacilli</taxon>
        <taxon>Bacillales</taxon>
        <taxon>Anoxybacillaceae</taxon>
        <taxon>Geobacillus</taxon>
    </lineage>
</organism>
<sequence length="95" mass="10279">MSEGRKKAVALSYDAHVDEAPVVKAKGSGAVAEAIIEMAEQHGVPIRKDPVLVELLSEVELNETIPEELYALVAELFAFLYDLDRAAKEQKAGKG</sequence>
<proteinExistence type="predicted"/>
<gene>
    <name evidence="1" type="ORF">GsuE55_15360</name>
</gene>
<dbReference type="InterPro" id="IPR006135">
    <property type="entry name" value="T3SS_substrate_exporter"/>
</dbReference>
<keyword evidence="1" id="KW-0969">Cilium</keyword>
<evidence type="ECO:0000313" key="2">
    <source>
        <dbReference type="Proteomes" id="UP000501421"/>
    </source>
</evidence>